<dbReference type="Proteomes" id="UP001055879">
    <property type="component" value="Linkage Group LG02"/>
</dbReference>
<evidence type="ECO:0000313" key="1">
    <source>
        <dbReference type="EMBL" id="KAI3758690.1"/>
    </source>
</evidence>
<accession>A0ACB9EJ40</accession>
<reference evidence="1 2" key="2">
    <citation type="journal article" date="2022" name="Mol. Ecol. Resour.">
        <title>The genomes of chicory, endive, great burdock and yacon provide insights into Asteraceae paleo-polyploidization history and plant inulin production.</title>
        <authorList>
            <person name="Fan W."/>
            <person name="Wang S."/>
            <person name="Wang H."/>
            <person name="Wang A."/>
            <person name="Jiang F."/>
            <person name="Liu H."/>
            <person name="Zhao H."/>
            <person name="Xu D."/>
            <person name="Zhang Y."/>
        </authorList>
    </citation>
    <scope>NUCLEOTIDE SEQUENCE [LARGE SCALE GENOMIC DNA]</scope>
    <source>
        <strain evidence="2">cv. Niubang</strain>
    </source>
</reference>
<dbReference type="EMBL" id="CM042048">
    <property type="protein sequence ID" value="KAI3758690.1"/>
    <property type="molecule type" value="Genomic_DNA"/>
</dbReference>
<name>A0ACB9EJ40_ARCLA</name>
<protein>
    <submittedName>
        <fullName evidence="1">Uncharacterized protein</fullName>
    </submittedName>
</protein>
<reference evidence="2" key="1">
    <citation type="journal article" date="2022" name="Mol. Ecol. Resour.">
        <title>The genomes of chicory, endive, great burdock and yacon provide insights into Asteraceae palaeo-polyploidization history and plant inulin production.</title>
        <authorList>
            <person name="Fan W."/>
            <person name="Wang S."/>
            <person name="Wang H."/>
            <person name="Wang A."/>
            <person name="Jiang F."/>
            <person name="Liu H."/>
            <person name="Zhao H."/>
            <person name="Xu D."/>
            <person name="Zhang Y."/>
        </authorList>
    </citation>
    <scope>NUCLEOTIDE SEQUENCE [LARGE SCALE GENOMIC DNA]</scope>
    <source>
        <strain evidence="2">cv. Niubang</strain>
    </source>
</reference>
<evidence type="ECO:0000313" key="2">
    <source>
        <dbReference type="Proteomes" id="UP001055879"/>
    </source>
</evidence>
<sequence length="617" mass="70893">MCLMGKQAKYDESDGDTSNEVTDLSETDFLKQMNSMMVELQDLQSKMKREKGVVEKNESQSLDDEDLFDEVDFLNSEECSDECMDKFDFNAKFTDHTNFVINYEELASVFEVGESESKVDEPIPVSAYYVEGCSKHMTGRKDILSNYIEKFCSNVRFGNDHFSPILGHGDVVQENVMIKKVIYVEGLRHNLFSIRQFCDKDLEVNFKAKRCCVRTDKELLVKTRKSNLYTINLSNLVKGNLVKRLPELKYEKEHLCDVCEKDKMKRASHKSKPEQNTNDPLELLHMDLCGPMRTQSINGKRYVLVIMDDFSRYTWVKFLRSKDETPDIIIFFLKSIQVNLQRTVKFIRTDNGTEFKNKTIEDYLEYVGITHQYSAARTTKQNEFKNVITVSLASGQISPEPGSNVSSSDKASTSTSHLSELDLLFEHFYDEFLGSKVSRPVVIDSFEESSEHQTITSDVSTELVTPVQTETQLVEDAQNDDQTEDVQQDDGYLDDQNDQSTHTPPPHTNKWTKEHLMHQIIGNPSKPVQTRSATTNECLYDSFLSKIEPNHVSEALKDPDWIAAMQEELNQFEELKVWRLVPKPEGKTIFGTKWVFKNKKDEDSVVVRNKARLVAKG</sequence>
<comment type="caution">
    <text evidence="1">The sequence shown here is derived from an EMBL/GenBank/DDBJ whole genome shotgun (WGS) entry which is preliminary data.</text>
</comment>
<keyword evidence="2" id="KW-1185">Reference proteome</keyword>
<proteinExistence type="predicted"/>
<gene>
    <name evidence="1" type="ORF">L6452_06261</name>
</gene>
<organism evidence="1 2">
    <name type="scientific">Arctium lappa</name>
    <name type="common">Greater burdock</name>
    <name type="synonym">Lappa major</name>
    <dbReference type="NCBI Taxonomy" id="4217"/>
    <lineage>
        <taxon>Eukaryota</taxon>
        <taxon>Viridiplantae</taxon>
        <taxon>Streptophyta</taxon>
        <taxon>Embryophyta</taxon>
        <taxon>Tracheophyta</taxon>
        <taxon>Spermatophyta</taxon>
        <taxon>Magnoliopsida</taxon>
        <taxon>eudicotyledons</taxon>
        <taxon>Gunneridae</taxon>
        <taxon>Pentapetalae</taxon>
        <taxon>asterids</taxon>
        <taxon>campanulids</taxon>
        <taxon>Asterales</taxon>
        <taxon>Asteraceae</taxon>
        <taxon>Carduoideae</taxon>
        <taxon>Cardueae</taxon>
        <taxon>Arctiinae</taxon>
        <taxon>Arctium</taxon>
    </lineage>
</organism>